<evidence type="ECO:0000256" key="2">
    <source>
        <dbReference type="ARBA" id="ARBA00022679"/>
    </source>
</evidence>
<accession>F1Z5T5</accession>
<dbReference type="Proteomes" id="UP000004728">
    <property type="component" value="Unassembled WGS sequence"/>
</dbReference>
<dbReference type="AlphaFoldDB" id="F1Z5T5"/>
<evidence type="ECO:0000313" key="9">
    <source>
        <dbReference type="Proteomes" id="UP000004728"/>
    </source>
</evidence>
<keyword evidence="5" id="KW-0067">ATP-binding</keyword>
<evidence type="ECO:0000313" key="8">
    <source>
        <dbReference type="EMBL" id="EGD60195.1"/>
    </source>
</evidence>
<dbReference type="PROSITE" id="PS00584">
    <property type="entry name" value="PFKB_KINASES_2"/>
    <property type="match status" value="1"/>
</dbReference>
<dbReference type="HOGENOM" id="CLU_050013_0_1_5"/>
<dbReference type="Gene3D" id="3.40.1190.20">
    <property type="match status" value="1"/>
</dbReference>
<evidence type="ECO:0000256" key="4">
    <source>
        <dbReference type="ARBA" id="ARBA00022777"/>
    </source>
</evidence>
<dbReference type="PIRSF" id="PIRSF000535">
    <property type="entry name" value="1PFK/6PFK/LacC"/>
    <property type="match status" value="1"/>
</dbReference>
<dbReference type="Pfam" id="PF00294">
    <property type="entry name" value="PfkB"/>
    <property type="match status" value="1"/>
</dbReference>
<dbReference type="eggNOG" id="COG1105">
    <property type="taxonomic scope" value="Bacteria"/>
</dbReference>
<dbReference type="InterPro" id="IPR002173">
    <property type="entry name" value="Carboh/pur_kinase_PfkB_CS"/>
</dbReference>
<keyword evidence="9" id="KW-1185">Reference proteome</keyword>
<dbReference type="InterPro" id="IPR029056">
    <property type="entry name" value="Ribokinase-like"/>
</dbReference>
<dbReference type="InterPro" id="IPR017583">
    <property type="entry name" value="Tagatose/fructose_Pkinase"/>
</dbReference>
<dbReference type="PROSITE" id="PS00583">
    <property type="entry name" value="PFKB_KINASES_1"/>
    <property type="match status" value="1"/>
</dbReference>
<organism evidence="8 9">
    <name type="scientific">Novosphingobium nitrogenifigens DSM 19370</name>
    <dbReference type="NCBI Taxonomy" id="983920"/>
    <lineage>
        <taxon>Bacteria</taxon>
        <taxon>Pseudomonadati</taxon>
        <taxon>Pseudomonadota</taxon>
        <taxon>Alphaproteobacteria</taxon>
        <taxon>Sphingomonadales</taxon>
        <taxon>Sphingomonadaceae</taxon>
        <taxon>Novosphingobium</taxon>
    </lineage>
</organism>
<comment type="similarity">
    <text evidence="1 6">Belongs to the carbohydrate kinase PfkB family.</text>
</comment>
<evidence type="ECO:0000256" key="5">
    <source>
        <dbReference type="ARBA" id="ARBA00022840"/>
    </source>
</evidence>
<keyword evidence="4 8" id="KW-0418">Kinase</keyword>
<evidence type="ECO:0000256" key="3">
    <source>
        <dbReference type="ARBA" id="ARBA00022741"/>
    </source>
</evidence>
<dbReference type="EMBL" id="AEWJ01000023">
    <property type="protein sequence ID" value="EGD60195.1"/>
    <property type="molecule type" value="Genomic_DNA"/>
</dbReference>
<dbReference type="CDD" id="cd01164">
    <property type="entry name" value="FruK_PfkB_like"/>
    <property type="match status" value="1"/>
</dbReference>
<evidence type="ECO:0000256" key="6">
    <source>
        <dbReference type="PIRNR" id="PIRNR000535"/>
    </source>
</evidence>
<dbReference type="FunCoup" id="F1Z5T5">
    <property type="interactions" value="150"/>
</dbReference>
<keyword evidence="3" id="KW-0547">Nucleotide-binding</keyword>
<dbReference type="SUPFAM" id="SSF53613">
    <property type="entry name" value="Ribokinase-like"/>
    <property type="match status" value="1"/>
</dbReference>
<dbReference type="InterPro" id="IPR011611">
    <property type="entry name" value="PfkB_dom"/>
</dbReference>
<evidence type="ECO:0000259" key="7">
    <source>
        <dbReference type="Pfam" id="PF00294"/>
    </source>
</evidence>
<dbReference type="InParanoid" id="F1Z5T5"/>
<protein>
    <recommendedName>
        <fullName evidence="6">Phosphofructokinase</fullName>
    </recommendedName>
</protein>
<proteinExistence type="inferred from homology"/>
<comment type="caution">
    <text evidence="8">The sequence shown here is derived from an EMBL/GenBank/DDBJ whole genome shotgun (WGS) entry which is preliminary data.</text>
</comment>
<dbReference type="PANTHER" id="PTHR46566">
    <property type="entry name" value="1-PHOSPHOFRUCTOKINASE-RELATED"/>
    <property type="match status" value="1"/>
</dbReference>
<evidence type="ECO:0000256" key="1">
    <source>
        <dbReference type="ARBA" id="ARBA00010688"/>
    </source>
</evidence>
<gene>
    <name evidence="8" type="ORF">Y88_2069</name>
</gene>
<reference evidence="8 9" key="1">
    <citation type="journal article" date="2012" name="J. Bacteriol.">
        <title>Draft Genome Sequence of Novosphingobium nitrogenifigens Y88T.</title>
        <authorList>
            <person name="Strabala T.J."/>
            <person name="Macdonald L."/>
            <person name="Liu V."/>
            <person name="Smit A.M."/>
        </authorList>
    </citation>
    <scope>NUCLEOTIDE SEQUENCE [LARGE SCALE GENOMIC DNA]</scope>
    <source>
        <strain evidence="8 9">DSM 19370</strain>
    </source>
</reference>
<dbReference type="STRING" id="983920.Y88_2069"/>
<dbReference type="PANTHER" id="PTHR46566:SF2">
    <property type="entry name" value="ATP-DEPENDENT 6-PHOSPHOFRUCTOKINASE ISOZYME 2"/>
    <property type="match status" value="1"/>
</dbReference>
<dbReference type="GO" id="GO:0003872">
    <property type="term" value="F:6-phosphofructokinase activity"/>
    <property type="evidence" value="ECO:0007669"/>
    <property type="project" value="TreeGrafter"/>
</dbReference>
<dbReference type="NCBIfam" id="TIGR03168">
    <property type="entry name" value="1-PFK"/>
    <property type="match status" value="1"/>
</dbReference>
<keyword evidence="2 6" id="KW-0808">Transferase</keyword>
<dbReference type="GO" id="GO:0005524">
    <property type="term" value="F:ATP binding"/>
    <property type="evidence" value="ECO:0007669"/>
    <property type="project" value="UniProtKB-KW"/>
</dbReference>
<dbReference type="RefSeq" id="WP_008069255.1">
    <property type="nucleotide sequence ID" value="NZ_AQWK01000005.1"/>
</dbReference>
<feature type="domain" description="Carbohydrate kinase PfkB" evidence="7">
    <location>
        <begin position="18"/>
        <end position="300"/>
    </location>
</feature>
<name>F1Z5T5_9SPHN</name>
<sequence>MTTTPRTTIATLTMNPTVDVAYDVDHIVPMHKIRTRREYCNPGGGGINVARVFVRLGGNARCIYLSGGPIGVALDGLIDLHQLVRTRVPIEGNTRIATTALETSSDKEYRFTPEGPNVREAEWRAALAWLESVECSHLVASGSLPHGVPTDFYAQVSRLMTARGVRMVLDTSGEALRAGLAGGGIHLVKPSRGELEAFAGRPLPTREAVVEAANAIVEAHQARMVAVTLGHEGAILVRREGVIDCPALEVEAKSTVGAGDSFLAAMVFALCNGESEEAAFRFGMAAGTAAVLHPGTDLARPADIARLLPQLATA</sequence>
<dbReference type="GO" id="GO:0005829">
    <property type="term" value="C:cytosol"/>
    <property type="evidence" value="ECO:0007669"/>
    <property type="project" value="TreeGrafter"/>
</dbReference>